<dbReference type="EMBL" id="FOWW01000003">
    <property type="protein sequence ID" value="SFP81488.1"/>
    <property type="molecule type" value="Genomic_DNA"/>
</dbReference>
<dbReference type="InterPro" id="IPR036527">
    <property type="entry name" value="SCP2_sterol-bd_dom_sf"/>
</dbReference>
<proteinExistence type="predicted"/>
<evidence type="ECO:0000259" key="2">
    <source>
        <dbReference type="Pfam" id="PF02036"/>
    </source>
</evidence>
<sequence>MPAAGRGARRRLRVVRPPAQPEPVRPAPEEEHPVNAFARRIDVAALTPAQFVQLLETLRMLGTAGAGVEIGALSTEVLVDIVRRAPKEHIRALAEHPELRAVFLDEVFRRMTELFVPERARHVDLVVAWRFPVGDGDEYERFQTVIEEGTCVSGAELGCTPDTTVTVAADDFIRMATGCVPVAAMFVTGKVKVKGEYAPVVRLIGYFDLPG</sequence>
<dbReference type="Pfam" id="PF02036">
    <property type="entry name" value="SCP2"/>
    <property type="match status" value="1"/>
</dbReference>
<keyword evidence="4" id="KW-1185">Reference proteome</keyword>
<feature type="region of interest" description="Disordered" evidence="1">
    <location>
        <begin position="1"/>
        <end position="31"/>
    </location>
</feature>
<dbReference type="SUPFAM" id="SSF55718">
    <property type="entry name" value="SCP-like"/>
    <property type="match status" value="1"/>
</dbReference>
<evidence type="ECO:0000313" key="4">
    <source>
        <dbReference type="Proteomes" id="UP000198727"/>
    </source>
</evidence>
<dbReference type="Gene3D" id="3.30.1050.10">
    <property type="entry name" value="SCP2 sterol-binding domain"/>
    <property type="match status" value="1"/>
</dbReference>
<dbReference type="AlphaFoldDB" id="A0A1I5TEV9"/>
<protein>
    <submittedName>
        <fullName evidence="3">SCP-2 sterol transfer family protein</fullName>
    </submittedName>
</protein>
<accession>A0A1I5TEV9</accession>
<gene>
    <name evidence="3" type="ORF">SAMN05421810_103498</name>
</gene>
<evidence type="ECO:0000256" key="1">
    <source>
        <dbReference type="SAM" id="MobiDB-lite"/>
    </source>
</evidence>
<reference evidence="4" key="1">
    <citation type="submission" date="2016-10" db="EMBL/GenBank/DDBJ databases">
        <authorList>
            <person name="Varghese N."/>
            <person name="Submissions S."/>
        </authorList>
    </citation>
    <scope>NUCLEOTIDE SEQUENCE [LARGE SCALE GENOMIC DNA]</scope>
    <source>
        <strain evidence="4">CGMCC 4.5579</strain>
    </source>
</reference>
<organism evidence="3 4">
    <name type="scientific">Amycolatopsis arida</name>
    <dbReference type="NCBI Taxonomy" id="587909"/>
    <lineage>
        <taxon>Bacteria</taxon>
        <taxon>Bacillati</taxon>
        <taxon>Actinomycetota</taxon>
        <taxon>Actinomycetes</taxon>
        <taxon>Pseudonocardiales</taxon>
        <taxon>Pseudonocardiaceae</taxon>
        <taxon>Amycolatopsis</taxon>
    </lineage>
</organism>
<name>A0A1I5TEV9_9PSEU</name>
<feature type="domain" description="SCP2" evidence="2">
    <location>
        <begin position="147"/>
        <end position="201"/>
    </location>
</feature>
<dbReference type="InterPro" id="IPR003033">
    <property type="entry name" value="SCP2_sterol-bd_dom"/>
</dbReference>
<dbReference type="STRING" id="587909.SAMN05421810_103498"/>
<evidence type="ECO:0000313" key="3">
    <source>
        <dbReference type="EMBL" id="SFP81488.1"/>
    </source>
</evidence>
<dbReference type="Proteomes" id="UP000198727">
    <property type="component" value="Unassembled WGS sequence"/>
</dbReference>